<dbReference type="CDD" id="cd05402">
    <property type="entry name" value="NT_PAP_TUTase"/>
    <property type="match status" value="2"/>
</dbReference>
<evidence type="ECO:0000313" key="9">
    <source>
        <dbReference type="EMBL" id="PVD23677.1"/>
    </source>
</evidence>
<evidence type="ECO:0000259" key="8">
    <source>
        <dbReference type="PROSITE" id="PS50158"/>
    </source>
</evidence>
<comment type="cofactor">
    <cofactor evidence="1">
        <name>Mn(2+)</name>
        <dbReference type="ChEBI" id="CHEBI:29035"/>
    </cofactor>
</comment>
<dbReference type="Pfam" id="PF03828">
    <property type="entry name" value="PAP_assoc"/>
    <property type="match status" value="2"/>
</dbReference>
<name>A0A2T7NR79_POMCA</name>
<dbReference type="GO" id="GO:0008270">
    <property type="term" value="F:zinc ion binding"/>
    <property type="evidence" value="ECO:0007669"/>
    <property type="project" value="UniProtKB-KW"/>
</dbReference>
<dbReference type="GO" id="GO:0031123">
    <property type="term" value="P:RNA 3'-end processing"/>
    <property type="evidence" value="ECO:0007669"/>
    <property type="project" value="TreeGrafter"/>
</dbReference>
<feature type="region of interest" description="Disordered" evidence="7">
    <location>
        <begin position="1835"/>
        <end position="1855"/>
    </location>
</feature>
<feature type="compositionally biased region" description="Basic and acidic residues" evidence="7">
    <location>
        <begin position="1676"/>
        <end position="1692"/>
    </location>
</feature>
<feature type="region of interest" description="Disordered" evidence="7">
    <location>
        <begin position="1"/>
        <end position="77"/>
    </location>
</feature>
<feature type="region of interest" description="Disordered" evidence="7">
    <location>
        <begin position="569"/>
        <end position="624"/>
    </location>
</feature>
<feature type="region of interest" description="Disordered" evidence="7">
    <location>
        <begin position="1461"/>
        <end position="1610"/>
    </location>
</feature>
<comment type="caution">
    <text evidence="9">The sequence shown here is derived from an EMBL/GenBank/DDBJ whole genome shotgun (WGS) entry which is preliminary data.</text>
</comment>
<dbReference type="GO" id="GO:0003676">
    <property type="term" value="F:nucleic acid binding"/>
    <property type="evidence" value="ECO:0007669"/>
    <property type="project" value="InterPro"/>
</dbReference>
<dbReference type="Gene3D" id="3.30.460.10">
    <property type="entry name" value="Beta Polymerase, domain 2"/>
    <property type="match status" value="2"/>
</dbReference>
<dbReference type="InterPro" id="IPR045100">
    <property type="entry name" value="TUT4/7_NTP_transf"/>
</dbReference>
<evidence type="ECO:0000256" key="2">
    <source>
        <dbReference type="ARBA" id="ARBA00001946"/>
    </source>
</evidence>
<evidence type="ECO:0000256" key="4">
    <source>
        <dbReference type="ARBA" id="ARBA00022723"/>
    </source>
</evidence>
<dbReference type="Pfam" id="PF19088">
    <property type="entry name" value="TUTase"/>
    <property type="match status" value="1"/>
</dbReference>
<dbReference type="STRING" id="400727.A0A2T7NR79"/>
<feature type="compositionally biased region" description="Low complexity" evidence="7">
    <location>
        <begin position="1762"/>
        <end position="1796"/>
    </location>
</feature>
<feature type="domain" description="CCHC-type" evidence="8">
    <location>
        <begin position="1071"/>
        <end position="1086"/>
    </location>
</feature>
<feature type="compositionally biased region" description="Basic and acidic residues" evidence="7">
    <location>
        <begin position="1844"/>
        <end position="1855"/>
    </location>
</feature>
<gene>
    <name evidence="9" type="ORF">C0Q70_16950</name>
</gene>
<proteinExistence type="predicted"/>
<keyword evidence="5" id="KW-0460">Magnesium</keyword>
<dbReference type="InterPro" id="IPR036875">
    <property type="entry name" value="Znf_CCHC_sf"/>
</dbReference>
<evidence type="ECO:0000256" key="5">
    <source>
        <dbReference type="ARBA" id="ARBA00022842"/>
    </source>
</evidence>
<dbReference type="SUPFAM" id="SSF57756">
    <property type="entry name" value="Retrovirus zinc finger-like domains"/>
    <property type="match status" value="1"/>
</dbReference>
<dbReference type="Pfam" id="PF22600">
    <property type="entry name" value="MTPAP-like_central"/>
    <property type="match status" value="1"/>
</dbReference>
<sequence length="2024" mass="224399">MNKKKKKQNGPMEATSGHPYMAMTSHKMVDMGKEAQQQMGETSVKTPLLPSPRKGSGNQSSGDSMLPSAKQQGGVRKEGITVVLSGCSREVEYHSRNVNQGGPSKHGPEGAKAKSKADKKGRHGQGQAIDRKQASHDKYLTQGKTSNQKSFKGTLANKDDDSILRLLASHRIFELRKRNLSFPNARFFCRLCEYHLDTIEDCEKHLGENRHERKKEAADSEGILQHIPEPTTDQLQALNAMLEAVVLEHGLSSVELQMRQDAVDRLQKFISQFKEGVVLQLYGSSRSSFGLKESDVNIEVCGKGPAPKLLLDVFSILHKEQGKEFINVQSDFLAKVPVVNLTDAATGLKIVLGIKSHSAVLTSDLLHLYSLADPRARKIAVILRCWAKLCHLDRQEEGTLPPFGFGIMAVYFLQQIKPPVLCVLTDPKEAPSNPSSEPVTVFDEFKEQVGAWASSNKMSIGELWVRLLRFYCLEFNSIQHVVSIRQQEPLQRSEKKWHSKRLAIEDPFAPKKNVANSMGNTLIYEYFQGSLRKAYYYYGLPRNASGESLVSIDSLKELAHQRTVQLLKEHQEEKDKDSCNKDAASISMKIDAEKTKSKNTSHKEKKKAKVHSESDDATQAPSINADNAKISKTCEAGGNCETDVNLVNSRLPLDDNEHLKLVNGKYSTGAITTIKKQAENSPESQIISIINGQEGTNDKSDLCSCKNIGGNVTREEKAGDAIDGEQADVMKADHSCREEEARGAAKIDSTGERKVEDTFIVGAAETRGSYTKDPSTETDAADCSDIKLFVQDGIVNAFQTQKLLLDNEQIEDTGKTLGLEDSSFPHDQIQGSPVQTPGCAGELPNIASRDKGSNCQSEIITDRAVKRSSVNSHILEKGVESKESENSHASIKEAAAGLAAGDTESVEEALKDLSLNDDSTVDHQSRNDVTKLIASQSHQTHQAIENTIRVADQYYNQVVDADDEKLQNFAREYAELIVVKARHSLQQTLTCDEQKRSSQPDEGRLVVTSSEQMLGDRVDESLSHSHEYHQDAKGETIAKSMQISSAVEVFHCVYKFSEDVFTDGKGPAVICSYCEQEGHLKMNCPEDQLPPVEPLPPMTNRHMTLLNKVVSQIIYDFGLSEGDFYKRNNLAMELEAFVRQIYPDAHFYLFGSSCNGFGFQTSDLDICMTLEGKTVEDLDVAETIENVAKRLKQYRGLYNIIPIPTAKVPIVKFTDSRTRLEGDISLYNILAQRNTELLHHYSLIDTRVRQLGYAVKVFAKVCDIGDASRGSLSSYGYILMMLHFLQQCNPPVIPVLQELYPPGQSPEVLVEGCNTWFFGDLASLPKVWKFFQKNKQTPGELWIGFFRYYLEEFSWKERVVTIRQKAPLTKFEKLWNGKCLAVEDPFDLSHNLGGGLSRKMNNYIYKTFVNGRALFGTPHEMNMPLFSRYRSPPDYFFDSDLLCDGKPPNDRGCRMCGKIGHMVKDCPNRRPRKQNKGQDENRGNNDKQKVTSQELHNKDQNQTKQSKQMASSKVPASPAEGKKTPKKDKQEVTSNKTSTVSTTPAITATSVISSSSNEGPPPLPAQSQQACSSPQATSTSVHTPSPTSSSQGSIPQALRRIPSGSHPPGIPVELQQLFNMCGGSESSLSQIFTASVPIPGVNPLSPLLLNLTPEQQMNLQTSGTVWGGSPSNGGDLRSRDKESPSQGQEHRPTTPGAPAGKVQEEDCVKSLKPMHHPSLFVRPTAQQSQTQQQQQQHLAQQFQQLAAQQQQHLAKQIHHQLPVQQQNSSLSQQQHLRSQLAQQQHLAPQQQQSHAATQRPPQQMHLTPAQQLYPLLLAQHLQLQQGQQHLPPAATLQPHAQQHQSDKESQSIQDHKQQQAACLEFCFQQPVRPPPFIFSMPPGLASPASTPSPASAPVSGVKPAYVAMPGVLPRGMPCRPPLFMPPVMRRSSQLSIVVKVPQTPVTPIQAAPEAQRLHSKITSKGRHLPITPWEGINVANIVADIIKHQRHAERKINNSSSHSDSVLMMNKYVESCICVEKEIF</sequence>
<evidence type="ECO:0000256" key="3">
    <source>
        <dbReference type="ARBA" id="ARBA00022679"/>
    </source>
</evidence>
<feature type="domain" description="CCHC-type" evidence="8">
    <location>
        <begin position="1453"/>
        <end position="1468"/>
    </location>
</feature>
<dbReference type="InterPro" id="IPR054708">
    <property type="entry name" value="MTPAP-like_central"/>
</dbReference>
<keyword evidence="6" id="KW-0863">Zinc-finger</keyword>
<dbReference type="Gene3D" id="4.10.60.10">
    <property type="entry name" value="Zinc finger, CCHC-type"/>
    <property type="match status" value="1"/>
</dbReference>
<dbReference type="PANTHER" id="PTHR12271">
    <property type="entry name" value="POLY A POLYMERASE CID PAP -RELATED"/>
    <property type="match status" value="1"/>
</dbReference>
<protein>
    <recommendedName>
        <fullName evidence="8">CCHC-type domain-containing protein</fullName>
    </recommendedName>
</protein>
<feature type="compositionally biased region" description="Basic and acidic residues" evidence="7">
    <location>
        <begin position="569"/>
        <end position="580"/>
    </location>
</feature>
<dbReference type="Pfam" id="PF00098">
    <property type="entry name" value="zf-CCHC"/>
    <property type="match status" value="1"/>
</dbReference>
<feature type="compositionally biased region" description="Basic residues" evidence="7">
    <location>
        <begin position="597"/>
        <end position="609"/>
    </location>
</feature>
<evidence type="ECO:0000313" key="10">
    <source>
        <dbReference type="Proteomes" id="UP000245119"/>
    </source>
</evidence>
<dbReference type="InterPro" id="IPR002058">
    <property type="entry name" value="PAP_assoc"/>
</dbReference>
<organism evidence="9 10">
    <name type="scientific">Pomacea canaliculata</name>
    <name type="common">Golden apple snail</name>
    <dbReference type="NCBI Taxonomy" id="400727"/>
    <lineage>
        <taxon>Eukaryota</taxon>
        <taxon>Metazoa</taxon>
        <taxon>Spiralia</taxon>
        <taxon>Lophotrochozoa</taxon>
        <taxon>Mollusca</taxon>
        <taxon>Gastropoda</taxon>
        <taxon>Caenogastropoda</taxon>
        <taxon>Architaenioglossa</taxon>
        <taxon>Ampullarioidea</taxon>
        <taxon>Ampullariidae</taxon>
        <taxon>Pomacea</taxon>
    </lineage>
</organism>
<keyword evidence="6" id="KW-0862">Zinc</keyword>
<keyword evidence="10" id="KW-1185">Reference proteome</keyword>
<feature type="compositionally biased region" description="Polar residues" evidence="7">
    <location>
        <begin position="35"/>
        <end position="45"/>
    </location>
</feature>
<dbReference type="OrthoDB" id="407432at2759"/>
<dbReference type="Proteomes" id="UP000245119">
    <property type="component" value="Linkage Group LG10"/>
</dbReference>
<dbReference type="PANTHER" id="PTHR12271:SF66">
    <property type="entry name" value="TERMINAL URIDYLYLTRANSFERASE TAILOR"/>
    <property type="match status" value="1"/>
</dbReference>
<feature type="compositionally biased region" description="Polar residues" evidence="7">
    <location>
        <begin position="1502"/>
        <end position="1511"/>
    </location>
</feature>
<dbReference type="PROSITE" id="PS50158">
    <property type="entry name" value="ZF_CCHC"/>
    <property type="match status" value="2"/>
</dbReference>
<feature type="region of interest" description="Disordered" evidence="7">
    <location>
        <begin position="1762"/>
        <end position="1803"/>
    </location>
</feature>
<dbReference type="InterPro" id="IPR043519">
    <property type="entry name" value="NT_sf"/>
</dbReference>
<dbReference type="Gene3D" id="1.10.1410.10">
    <property type="match status" value="2"/>
</dbReference>
<keyword evidence="4" id="KW-0479">Metal-binding</keyword>
<feature type="compositionally biased region" description="Basic and acidic residues" evidence="7">
    <location>
        <begin position="106"/>
        <end position="118"/>
    </location>
</feature>
<feature type="compositionally biased region" description="Low complexity" evidence="7">
    <location>
        <begin position="1565"/>
        <end position="1590"/>
    </location>
</feature>
<dbReference type="GO" id="GO:0050265">
    <property type="term" value="F:RNA uridylyltransferase activity"/>
    <property type="evidence" value="ECO:0007669"/>
    <property type="project" value="TreeGrafter"/>
</dbReference>
<reference evidence="9 10" key="1">
    <citation type="submission" date="2018-04" db="EMBL/GenBank/DDBJ databases">
        <title>The genome of golden apple snail Pomacea canaliculata provides insight into stress tolerance and invasive adaptation.</title>
        <authorList>
            <person name="Liu C."/>
            <person name="Liu B."/>
            <person name="Ren Y."/>
            <person name="Zhang Y."/>
            <person name="Wang H."/>
            <person name="Li S."/>
            <person name="Jiang F."/>
            <person name="Yin L."/>
            <person name="Zhang G."/>
            <person name="Qian W."/>
            <person name="Fan W."/>
        </authorList>
    </citation>
    <scope>NUCLEOTIDE SEQUENCE [LARGE SCALE GENOMIC DNA]</scope>
    <source>
        <strain evidence="9">SZHN2017</strain>
        <tissue evidence="9">Muscle</tissue>
    </source>
</reference>
<dbReference type="InterPro" id="IPR001878">
    <property type="entry name" value="Znf_CCHC"/>
</dbReference>
<accession>A0A2T7NR79</accession>
<keyword evidence="3" id="KW-0808">Transferase</keyword>
<dbReference type="SUPFAM" id="SSF81631">
    <property type="entry name" value="PAP/OAS1 substrate-binding domain"/>
    <property type="match status" value="2"/>
</dbReference>
<feature type="compositionally biased region" description="Basic and acidic residues" evidence="7">
    <location>
        <begin position="1476"/>
        <end position="1501"/>
    </location>
</feature>
<evidence type="ECO:0000256" key="6">
    <source>
        <dbReference type="PROSITE-ProRule" id="PRU00047"/>
    </source>
</evidence>
<feature type="region of interest" description="Disordered" evidence="7">
    <location>
        <begin position="1661"/>
        <end position="1702"/>
    </location>
</feature>
<dbReference type="SUPFAM" id="SSF81301">
    <property type="entry name" value="Nucleotidyltransferase"/>
    <property type="match status" value="2"/>
</dbReference>
<dbReference type="EMBL" id="PZQS01000010">
    <property type="protein sequence ID" value="PVD23677.1"/>
    <property type="molecule type" value="Genomic_DNA"/>
</dbReference>
<feature type="compositionally biased region" description="Basic and acidic residues" evidence="7">
    <location>
        <begin position="1520"/>
        <end position="1531"/>
    </location>
</feature>
<dbReference type="SMART" id="SM00343">
    <property type="entry name" value="ZnF_C2HC"/>
    <property type="match status" value="2"/>
</dbReference>
<evidence type="ECO:0000256" key="1">
    <source>
        <dbReference type="ARBA" id="ARBA00001936"/>
    </source>
</evidence>
<comment type="cofactor">
    <cofactor evidence="2">
        <name>Mg(2+)</name>
        <dbReference type="ChEBI" id="CHEBI:18420"/>
    </cofactor>
</comment>
<evidence type="ECO:0000256" key="7">
    <source>
        <dbReference type="SAM" id="MobiDB-lite"/>
    </source>
</evidence>
<feature type="compositionally biased region" description="Low complexity" evidence="7">
    <location>
        <begin position="1532"/>
        <end position="1556"/>
    </location>
</feature>
<feature type="region of interest" description="Disordered" evidence="7">
    <location>
        <begin position="94"/>
        <end position="136"/>
    </location>
</feature>